<protein>
    <recommendedName>
        <fullName evidence="4">superoxide dismutase</fullName>
        <ecNumber evidence="4">1.15.1.1</ecNumber>
    </recommendedName>
</protein>
<dbReference type="HOGENOM" id="CLU_898131_0_0_1"/>
<comment type="cofactor">
    <cofactor evidence="2">
        <name>Zn(2+)</name>
        <dbReference type="ChEBI" id="CHEBI:29105"/>
    </cofactor>
</comment>
<keyword evidence="5" id="KW-0479">Metal-binding</keyword>
<feature type="region of interest" description="Disordered" evidence="12">
    <location>
        <begin position="62"/>
        <end position="81"/>
    </location>
</feature>
<evidence type="ECO:0000256" key="12">
    <source>
        <dbReference type="SAM" id="MobiDB-lite"/>
    </source>
</evidence>
<evidence type="ECO:0000256" key="4">
    <source>
        <dbReference type="ARBA" id="ARBA00012682"/>
    </source>
</evidence>
<feature type="compositionally biased region" description="Low complexity" evidence="12">
    <location>
        <begin position="99"/>
        <end position="134"/>
    </location>
</feature>
<reference evidence="16" key="1">
    <citation type="submission" date="2011-08" db="EMBL/GenBank/DDBJ databases">
        <authorList>
            <person name="Rombauts S."/>
        </authorList>
    </citation>
    <scope>NUCLEOTIDE SEQUENCE</scope>
    <source>
        <strain evidence="16">London</strain>
    </source>
</reference>
<dbReference type="Gene3D" id="2.60.40.200">
    <property type="entry name" value="Superoxide dismutase, copper/zinc binding domain"/>
    <property type="match status" value="1"/>
</dbReference>
<sequence length="370" mass="40498">MDYSILVKVTNCFTLQFIICYLSSVNGQYYGDPYSSSSSINRYGYRYGNGFNYGSKYSNPYNGQYSDPNRQSMNPTDQMTDPNSYWKIFRDRYPQAGFPSLSSSMPPQPSSMSSSSPLSSSSSLSSSGMPSMSPFNSQSQMQSQSPFLSVSSMPGQPPLSNFDAKYGVLGPANFVDSTATFDHRLGWVPRYPNFVLPSGAYHFPATGHPYSYHRNRIARGVADIRGADNKITGSISFEQEENDHVIIRGKILGLPPGAHGMHVLEKALTGNDCSSGGDHYNPQKTDHGGKHDWVRHVGDLGNIFADRDGVAYFDLTDQIISITGGYSVLNRTIVITEKPDDLGRSGDPESKRTGNSGQAIACGLIQLAKF</sequence>
<evidence type="ECO:0000256" key="6">
    <source>
        <dbReference type="ARBA" id="ARBA00022833"/>
    </source>
</evidence>
<gene>
    <name evidence="15" type="primary">107370927</name>
</gene>
<dbReference type="OrthoDB" id="6497185at2759"/>
<evidence type="ECO:0000259" key="14">
    <source>
        <dbReference type="Pfam" id="PF00080"/>
    </source>
</evidence>
<feature type="signal peptide" evidence="13">
    <location>
        <begin position="1"/>
        <end position="27"/>
    </location>
</feature>
<dbReference type="EnsemblMetazoa" id="tetur02g04630.1">
    <property type="protein sequence ID" value="tetur02g04630.1"/>
    <property type="gene ID" value="tetur02g04630"/>
</dbReference>
<dbReference type="GO" id="GO:0005507">
    <property type="term" value="F:copper ion binding"/>
    <property type="evidence" value="ECO:0007669"/>
    <property type="project" value="InterPro"/>
</dbReference>
<comment type="cofactor">
    <cofactor evidence="1">
        <name>Cu cation</name>
        <dbReference type="ChEBI" id="CHEBI:23378"/>
    </cofactor>
</comment>
<dbReference type="eggNOG" id="KOG0441">
    <property type="taxonomic scope" value="Eukaryota"/>
</dbReference>
<evidence type="ECO:0000256" key="9">
    <source>
        <dbReference type="ARBA" id="ARBA00023008"/>
    </source>
</evidence>
<reference evidence="15" key="2">
    <citation type="submission" date="2015-06" db="UniProtKB">
        <authorList>
            <consortium name="EnsemblMetazoa"/>
        </authorList>
    </citation>
    <scope>IDENTIFICATION</scope>
</reference>
<dbReference type="EC" id="1.15.1.1" evidence="4"/>
<evidence type="ECO:0000256" key="11">
    <source>
        <dbReference type="ARBA" id="ARBA00049204"/>
    </source>
</evidence>
<dbReference type="PANTHER" id="PTHR10003">
    <property type="entry name" value="SUPEROXIDE DISMUTASE CU-ZN -RELATED"/>
    <property type="match status" value="1"/>
</dbReference>
<dbReference type="STRING" id="32264.T1JVH5"/>
<comment type="similarity">
    <text evidence="3">Belongs to the Cu-Zn superoxide dismutase family.</text>
</comment>
<dbReference type="SUPFAM" id="SSF49329">
    <property type="entry name" value="Cu,Zn superoxide dismutase-like"/>
    <property type="match status" value="1"/>
</dbReference>
<evidence type="ECO:0000256" key="1">
    <source>
        <dbReference type="ARBA" id="ARBA00001935"/>
    </source>
</evidence>
<evidence type="ECO:0000256" key="2">
    <source>
        <dbReference type="ARBA" id="ARBA00001947"/>
    </source>
</evidence>
<keyword evidence="16" id="KW-1185">Reference proteome</keyword>
<dbReference type="AlphaFoldDB" id="T1JVH5"/>
<keyword evidence="9" id="KW-0186">Copper</keyword>
<keyword evidence="8" id="KW-0560">Oxidoreductase</keyword>
<name>T1JVH5_TETUR</name>
<proteinExistence type="inferred from homology"/>
<evidence type="ECO:0000256" key="5">
    <source>
        <dbReference type="ARBA" id="ARBA00022723"/>
    </source>
</evidence>
<evidence type="ECO:0000256" key="7">
    <source>
        <dbReference type="ARBA" id="ARBA00022862"/>
    </source>
</evidence>
<dbReference type="EMBL" id="CAEY01000795">
    <property type="status" value="NOT_ANNOTATED_CDS"/>
    <property type="molecule type" value="Genomic_DNA"/>
</dbReference>
<dbReference type="InterPro" id="IPR036423">
    <property type="entry name" value="SOD-like_Cu/Zn_dom_sf"/>
</dbReference>
<dbReference type="OMA" id="WRHYRER"/>
<evidence type="ECO:0000313" key="15">
    <source>
        <dbReference type="EnsemblMetazoa" id="tetur02g04630.1"/>
    </source>
</evidence>
<keyword evidence="7" id="KW-0049">Antioxidant</keyword>
<feature type="region of interest" description="Disordered" evidence="12">
    <location>
        <begin position="99"/>
        <end position="154"/>
    </location>
</feature>
<evidence type="ECO:0000256" key="8">
    <source>
        <dbReference type="ARBA" id="ARBA00023002"/>
    </source>
</evidence>
<dbReference type="PRINTS" id="PR00068">
    <property type="entry name" value="CUZNDISMTASE"/>
</dbReference>
<keyword evidence="10" id="KW-1015">Disulfide bond</keyword>
<comment type="catalytic activity">
    <reaction evidence="11">
        <text>2 superoxide + 2 H(+) = H2O2 + O2</text>
        <dbReference type="Rhea" id="RHEA:20696"/>
        <dbReference type="ChEBI" id="CHEBI:15378"/>
        <dbReference type="ChEBI" id="CHEBI:15379"/>
        <dbReference type="ChEBI" id="CHEBI:16240"/>
        <dbReference type="ChEBI" id="CHEBI:18421"/>
        <dbReference type="EC" id="1.15.1.1"/>
    </reaction>
</comment>
<dbReference type="GO" id="GO:0004784">
    <property type="term" value="F:superoxide dismutase activity"/>
    <property type="evidence" value="ECO:0007669"/>
    <property type="project" value="UniProtKB-EC"/>
</dbReference>
<keyword evidence="13" id="KW-0732">Signal</keyword>
<dbReference type="InterPro" id="IPR024134">
    <property type="entry name" value="SOD_Cu/Zn_/chaperone"/>
</dbReference>
<feature type="chain" id="PRO_5004580689" description="superoxide dismutase" evidence="13">
    <location>
        <begin position="28"/>
        <end position="370"/>
    </location>
</feature>
<dbReference type="CDD" id="cd00305">
    <property type="entry name" value="Cu-Zn_Superoxide_Dismutase"/>
    <property type="match status" value="1"/>
</dbReference>
<organism evidence="15 16">
    <name type="scientific">Tetranychus urticae</name>
    <name type="common">Two-spotted spider mite</name>
    <dbReference type="NCBI Taxonomy" id="32264"/>
    <lineage>
        <taxon>Eukaryota</taxon>
        <taxon>Metazoa</taxon>
        <taxon>Ecdysozoa</taxon>
        <taxon>Arthropoda</taxon>
        <taxon>Chelicerata</taxon>
        <taxon>Arachnida</taxon>
        <taxon>Acari</taxon>
        <taxon>Acariformes</taxon>
        <taxon>Trombidiformes</taxon>
        <taxon>Prostigmata</taxon>
        <taxon>Eleutherengona</taxon>
        <taxon>Raphignathae</taxon>
        <taxon>Tetranychoidea</taxon>
        <taxon>Tetranychidae</taxon>
        <taxon>Tetranychus</taxon>
    </lineage>
</organism>
<dbReference type="KEGG" id="tut:107370927"/>
<accession>T1JVH5</accession>
<evidence type="ECO:0000256" key="3">
    <source>
        <dbReference type="ARBA" id="ARBA00010457"/>
    </source>
</evidence>
<evidence type="ECO:0000256" key="10">
    <source>
        <dbReference type="ARBA" id="ARBA00023157"/>
    </source>
</evidence>
<keyword evidence="6" id="KW-0862">Zinc</keyword>
<dbReference type="Proteomes" id="UP000015104">
    <property type="component" value="Unassembled WGS sequence"/>
</dbReference>
<feature type="domain" description="Superoxide dismutase copper/zinc binding" evidence="14">
    <location>
        <begin position="232"/>
        <end position="365"/>
    </location>
</feature>
<evidence type="ECO:0000256" key="13">
    <source>
        <dbReference type="SAM" id="SignalP"/>
    </source>
</evidence>
<feature type="compositionally biased region" description="Polar residues" evidence="12">
    <location>
        <begin position="135"/>
        <end position="154"/>
    </location>
</feature>
<dbReference type="Pfam" id="PF00080">
    <property type="entry name" value="Sod_Cu"/>
    <property type="match status" value="1"/>
</dbReference>
<dbReference type="FunFam" id="2.60.40.200:FF:000013">
    <property type="entry name" value="Superoxide dismutase [Cu-Zn]"/>
    <property type="match status" value="1"/>
</dbReference>
<dbReference type="InterPro" id="IPR001424">
    <property type="entry name" value="SOD_Cu_Zn_dom"/>
</dbReference>
<evidence type="ECO:0000313" key="16">
    <source>
        <dbReference type="Proteomes" id="UP000015104"/>
    </source>
</evidence>